<proteinExistence type="predicted"/>
<organism evidence="3 4">
    <name type="scientific">Paramarasmius palmivorus</name>
    <dbReference type="NCBI Taxonomy" id="297713"/>
    <lineage>
        <taxon>Eukaryota</taxon>
        <taxon>Fungi</taxon>
        <taxon>Dikarya</taxon>
        <taxon>Basidiomycota</taxon>
        <taxon>Agaricomycotina</taxon>
        <taxon>Agaricomycetes</taxon>
        <taxon>Agaricomycetidae</taxon>
        <taxon>Agaricales</taxon>
        <taxon>Marasmiineae</taxon>
        <taxon>Marasmiaceae</taxon>
        <taxon>Paramarasmius</taxon>
    </lineage>
</organism>
<dbReference type="AlphaFoldDB" id="A0AAW0BI54"/>
<evidence type="ECO:0000313" key="4">
    <source>
        <dbReference type="Proteomes" id="UP001383192"/>
    </source>
</evidence>
<evidence type="ECO:0000313" key="3">
    <source>
        <dbReference type="EMBL" id="KAK7025937.1"/>
    </source>
</evidence>
<comment type="caution">
    <text evidence="3">The sequence shown here is derived from an EMBL/GenBank/DDBJ whole genome shotgun (WGS) entry which is preliminary data.</text>
</comment>
<dbReference type="Pfam" id="PF01693">
    <property type="entry name" value="Cauli_VI"/>
    <property type="match status" value="1"/>
</dbReference>
<dbReference type="InterPro" id="IPR037056">
    <property type="entry name" value="RNase_H1_N_sf"/>
</dbReference>
<evidence type="ECO:0000259" key="2">
    <source>
        <dbReference type="Pfam" id="PF01693"/>
    </source>
</evidence>
<feature type="compositionally biased region" description="Pro residues" evidence="1">
    <location>
        <begin position="141"/>
        <end position="150"/>
    </location>
</feature>
<dbReference type="InterPro" id="IPR011320">
    <property type="entry name" value="RNase_H1_N"/>
</dbReference>
<dbReference type="SUPFAM" id="SSF55658">
    <property type="entry name" value="L9 N-domain-like"/>
    <property type="match status" value="1"/>
</dbReference>
<keyword evidence="4" id="KW-1185">Reference proteome</keyword>
<name>A0AAW0BI54_9AGAR</name>
<feature type="region of interest" description="Disordered" evidence="1">
    <location>
        <begin position="88"/>
        <end position="155"/>
    </location>
</feature>
<dbReference type="Gene3D" id="3.40.970.10">
    <property type="entry name" value="Ribonuclease H1, N-terminal domain"/>
    <property type="match status" value="1"/>
</dbReference>
<reference evidence="3 4" key="1">
    <citation type="submission" date="2024-01" db="EMBL/GenBank/DDBJ databases">
        <title>A draft genome for a cacao thread blight-causing isolate of Paramarasmius palmivorus.</title>
        <authorList>
            <person name="Baruah I.K."/>
            <person name="Bukari Y."/>
            <person name="Amoako-Attah I."/>
            <person name="Meinhardt L.W."/>
            <person name="Bailey B.A."/>
            <person name="Cohen S.P."/>
        </authorList>
    </citation>
    <scope>NUCLEOTIDE SEQUENCE [LARGE SCALE GENOMIC DNA]</scope>
    <source>
        <strain evidence="3 4">GH-12</strain>
    </source>
</reference>
<protein>
    <recommendedName>
        <fullName evidence="2">Ribonuclease H1 N-terminal domain-containing protein</fullName>
    </recommendedName>
</protein>
<dbReference type="Proteomes" id="UP001383192">
    <property type="component" value="Unassembled WGS sequence"/>
</dbReference>
<evidence type="ECO:0000256" key="1">
    <source>
        <dbReference type="SAM" id="MobiDB-lite"/>
    </source>
</evidence>
<sequence length="276" mass="29721">MLFIWCPIKAQAFRHAPLASANWKLPLRLTFRLRGNALDPAPYSRTPIIAMASNTSVTTHEIVQRIPGYVITTIVKIVPTAGDTVPALPSPPAGAPVNHDAAEPAPPTAAPVNENSIPGAIKDTNDSVADDLNWNDLPQQPVLPPPPPPTEGYSSRIPHPSELQLRPGMERHQGKFYTIFRGREVGIFYDPITEVQPRVNGVPNCFSKGYKTWEEAVSEYARAYGGLKPGYELAAINPPSVAYPLPGEIWGNGVIASGSGAIVVSDSSEDDESSNE</sequence>
<feature type="domain" description="Ribonuclease H1 N-terminal" evidence="2">
    <location>
        <begin position="175"/>
        <end position="216"/>
    </location>
</feature>
<dbReference type="EMBL" id="JAYKXP010000110">
    <property type="protein sequence ID" value="KAK7025937.1"/>
    <property type="molecule type" value="Genomic_DNA"/>
</dbReference>
<dbReference type="InterPro" id="IPR009027">
    <property type="entry name" value="Ribosomal_bL9/RNase_H1_N"/>
</dbReference>
<gene>
    <name evidence="3" type="ORF">VNI00_015852</name>
</gene>
<accession>A0AAW0BI54</accession>